<organism evidence="3 4">
    <name type="scientific">Chryseobacterium paridis</name>
    <dbReference type="NCBI Taxonomy" id="2800328"/>
    <lineage>
        <taxon>Bacteria</taxon>
        <taxon>Pseudomonadati</taxon>
        <taxon>Bacteroidota</taxon>
        <taxon>Flavobacteriia</taxon>
        <taxon>Flavobacteriales</taxon>
        <taxon>Weeksellaceae</taxon>
        <taxon>Chryseobacterium group</taxon>
        <taxon>Chryseobacterium</taxon>
    </lineage>
</organism>
<name>A0ABS1FVJ9_9FLAO</name>
<evidence type="ECO:0000313" key="4">
    <source>
        <dbReference type="Proteomes" id="UP000628669"/>
    </source>
</evidence>
<sequence length="184" mass="20635">MENKKALLIIDIQNDYFEGGANPLVGSLEASFNAKKLLEDFRKKSLPIIHIQHLSNREDSTFFIPNTKGVEIHENVTPIDGEKIVTKNYPNSFQKTDLLDYLKTHMISELVICGMMTHMCVDSTTRAAKDFDFTCTLIGDACATKDLEVQGKNVAAQEVQKSFIAALAYFYSTVKNTDEYVKGI</sequence>
<evidence type="ECO:0000259" key="2">
    <source>
        <dbReference type="Pfam" id="PF00857"/>
    </source>
</evidence>
<dbReference type="GO" id="GO:0016787">
    <property type="term" value="F:hydrolase activity"/>
    <property type="evidence" value="ECO:0007669"/>
    <property type="project" value="UniProtKB-KW"/>
</dbReference>
<feature type="domain" description="Isochorismatase-like" evidence="2">
    <location>
        <begin position="6"/>
        <end position="149"/>
    </location>
</feature>
<dbReference type="Proteomes" id="UP000628669">
    <property type="component" value="Unassembled WGS sequence"/>
</dbReference>
<dbReference type="SUPFAM" id="SSF52499">
    <property type="entry name" value="Isochorismatase-like hydrolases"/>
    <property type="match status" value="1"/>
</dbReference>
<dbReference type="InterPro" id="IPR000868">
    <property type="entry name" value="Isochorismatase-like_dom"/>
</dbReference>
<dbReference type="InterPro" id="IPR036380">
    <property type="entry name" value="Isochorismatase-like_sf"/>
</dbReference>
<dbReference type="InterPro" id="IPR050272">
    <property type="entry name" value="Isochorismatase-like_hydrls"/>
</dbReference>
<dbReference type="Pfam" id="PF00857">
    <property type="entry name" value="Isochorismatase"/>
    <property type="match status" value="1"/>
</dbReference>
<keyword evidence="4" id="KW-1185">Reference proteome</keyword>
<proteinExistence type="predicted"/>
<gene>
    <name evidence="3" type="ORF">JHL15_10785</name>
</gene>
<dbReference type="PANTHER" id="PTHR43540">
    <property type="entry name" value="PEROXYUREIDOACRYLATE/UREIDOACRYLATE AMIDOHYDROLASE-RELATED"/>
    <property type="match status" value="1"/>
</dbReference>
<evidence type="ECO:0000313" key="3">
    <source>
        <dbReference type="EMBL" id="MBK1896239.1"/>
    </source>
</evidence>
<dbReference type="EMBL" id="JAENHK010000010">
    <property type="protein sequence ID" value="MBK1896239.1"/>
    <property type="molecule type" value="Genomic_DNA"/>
</dbReference>
<evidence type="ECO:0000256" key="1">
    <source>
        <dbReference type="ARBA" id="ARBA00022801"/>
    </source>
</evidence>
<dbReference type="PANTHER" id="PTHR43540:SF1">
    <property type="entry name" value="ISOCHORISMATASE HYDROLASE"/>
    <property type="match status" value="1"/>
</dbReference>
<reference evidence="4" key="1">
    <citation type="submission" date="2021-01" db="EMBL/GenBank/DDBJ databases">
        <title>Genome public.</title>
        <authorList>
            <person name="Liu C."/>
            <person name="Sun Q."/>
        </authorList>
    </citation>
    <scope>NUCLEOTIDE SEQUENCE [LARGE SCALE GENOMIC DNA]</scope>
    <source>
        <strain evidence="4">YIM B02567</strain>
    </source>
</reference>
<dbReference type="RefSeq" id="WP_200245680.1">
    <property type="nucleotide sequence ID" value="NZ_JAENHK010000010.1"/>
</dbReference>
<dbReference type="CDD" id="cd01014">
    <property type="entry name" value="nicotinamidase_related"/>
    <property type="match status" value="1"/>
</dbReference>
<accession>A0ABS1FVJ9</accession>
<comment type="caution">
    <text evidence="3">The sequence shown here is derived from an EMBL/GenBank/DDBJ whole genome shotgun (WGS) entry which is preliminary data.</text>
</comment>
<keyword evidence="1 3" id="KW-0378">Hydrolase</keyword>
<protein>
    <submittedName>
        <fullName evidence="3">Cysteine hydrolase</fullName>
    </submittedName>
</protein>
<dbReference type="Gene3D" id="3.40.50.850">
    <property type="entry name" value="Isochorismatase-like"/>
    <property type="match status" value="1"/>
</dbReference>